<proteinExistence type="predicted"/>
<evidence type="ECO:0000313" key="3">
    <source>
        <dbReference type="EMBL" id="CAB4166380.1"/>
    </source>
</evidence>
<protein>
    <submittedName>
        <fullName evidence="1">Uncharacterized protein</fullName>
    </submittedName>
</protein>
<gene>
    <name evidence="1" type="ORF">UFOVP322_29</name>
    <name evidence="2" type="ORF">UFOVP771_27</name>
    <name evidence="3" type="ORF">UFOVP850_27</name>
</gene>
<organism evidence="1">
    <name type="scientific">uncultured Caudovirales phage</name>
    <dbReference type="NCBI Taxonomy" id="2100421"/>
    <lineage>
        <taxon>Viruses</taxon>
        <taxon>Duplodnaviria</taxon>
        <taxon>Heunggongvirae</taxon>
        <taxon>Uroviricota</taxon>
        <taxon>Caudoviricetes</taxon>
        <taxon>Peduoviridae</taxon>
        <taxon>Maltschvirus</taxon>
        <taxon>Maltschvirus maltsch</taxon>
    </lineage>
</organism>
<accession>A0A6J5LW77</accession>
<dbReference type="EMBL" id="LR796701">
    <property type="protein sequence ID" value="CAB4160960.1"/>
    <property type="molecule type" value="Genomic_DNA"/>
</dbReference>
<dbReference type="EMBL" id="LR796796">
    <property type="protein sequence ID" value="CAB4166380.1"/>
    <property type="molecule type" value="Genomic_DNA"/>
</dbReference>
<evidence type="ECO:0000313" key="2">
    <source>
        <dbReference type="EMBL" id="CAB4160960.1"/>
    </source>
</evidence>
<name>A0A6J5LW77_9CAUD</name>
<evidence type="ECO:0000313" key="1">
    <source>
        <dbReference type="EMBL" id="CAB4137307.1"/>
    </source>
</evidence>
<sequence length="66" mass="7617">MALIFVSEYVGKSNKRIAQVYKHANHTGFTVQCFESTIEKRQDIFKTESQAENFAEDWVLEDTASE</sequence>
<reference evidence="1" key="1">
    <citation type="submission" date="2020-04" db="EMBL/GenBank/DDBJ databases">
        <authorList>
            <person name="Chiriac C."/>
            <person name="Salcher M."/>
            <person name="Ghai R."/>
            <person name="Kavagutti S V."/>
        </authorList>
    </citation>
    <scope>NUCLEOTIDE SEQUENCE</scope>
</reference>
<dbReference type="EMBL" id="LR796330">
    <property type="protein sequence ID" value="CAB4137307.1"/>
    <property type="molecule type" value="Genomic_DNA"/>
</dbReference>